<accession>A0A8T1WRG5</accession>
<comment type="caution">
    <text evidence="4">The sequence shown here is derived from an EMBL/GenBank/DDBJ whole genome shotgun (WGS) entry which is preliminary data.</text>
</comment>
<feature type="domain" description="STI1" evidence="3">
    <location>
        <begin position="160"/>
        <end position="200"/>
    </location>
</feature>
<evidence type="ECO:0000256" key="1">
    <source>
        <dbReference type="ARBA" id="ARBA00022737"/>
    </source>
</evidence>
<feature type="compositionally biased region" description="Basic residues" evidence="2">
    <location>
        <begin position="54"/>
        <end position="69"/>
    </location>
</feature>
<proteinExistence type="predicted"/>
<organism evidence="4 5">
    <name type="scientific">Phytophthora boehmeriae</name>
    <dbReference type="NCBI Taxonomy" id="109152"/>
    <lineage>
        <taxon>Eukaryota</taxon>
        <taxon>Sar</taxon>
        <taxon>Stramenopiles</taxon>
        <taxon>Oomycota</taxon>
        <taxon>Peronosporomycetes</taxon>
        <taxon>Peronosporales</taxon>
        <taxon>Peronosporaceae</taxon>
        <taxon>Phytophthora</taxon>
    </lineage>
</organism>
<evidence type="ECO:0000313" key="5">
    <source>
        <dbReference type="Proteomes" id="UP000693981"/>
    </source>
</evidence>
<evidence type="ECO:0000259" key="3">
    <source>
        <dbReference type="SMART" id="SM00727"/>
    </source>
</evidence>
<evidence type="ECO:0000313" key="4">
    <source>
        <dbReference type="EMBL" id="KAG7395134.1"/>
    </source>
</evidence>
<feature type="region of interest" description="Disordered" evidence="2">
    <location>
        <begin position="54"/>
        <end position="91"/>
    </location>
</feature>
<feature type="domain" description="STI1" evidence="3">
    <location>
        <begin position="274"/>
        <end position="312"/>
    </location>
</feature>
<dbReference type="Pfam" id="PF17830">
    <property type="entry name" value="STI1-HOP_DP"/>
    <property type="match status" value="2"/>
</dbReference>
<dbReference type="InterPro" id="IPR041243">
    <property type="entry name" value="STI1/HOP_DP"/>
</dbReference>
<protein>
    <recommendedName>
        <fullName evidence="3">STI1 domain-containing protein</fullName>
    </recommendedName>
</protein>
<dbReference type="EMBL" id="JAGDFL010000225">
    <property type="protein sequence ID" value="KAG7395134.1"/>
    <property type="molecule type" value="Genomic_DNA"/>
</dbReference>
<sequence length="335" mass="37569">MKVAIEYEELDDDEPPMLGGVDAHDEDNQAAEQPIVAAIDESIMDEMMAVAQRAKKVKRRQQNKERNRKSFGQGLKKGFFNSSGNKKKTSTPVKCAAILEPTQQQTREERFMIAKPNGEKSAAADPIFVFPEVQEAMESMNQLDPKEWMNDQFFDKLAQNPKLAQALQSPAFSSAIAEMQQDPRAAVLKYQKDPAVSTMLRDFMEFLGNHFEELGAAVEATNAATNQSPQLRLQKHDDPVRGNENSTAKSPMIVDLEDARRQAIAGMERSPEEEAQVQRIMQSPELMNALSDATLMQRLHSCQQSPHQLQRLAQDPVLGPKLRLLVQHNLVQFAS</sequence>
<dbReference type="SMART" id="SM00727">
    <property type="entry name" value="STI1"/>
    <property type="match status" value="2"/>
</dbReference>
<evidence type="ECO:0000256" key="2">
    <source>
        <dbReference type="SAM" id="MobiDB-lite"/>
    </source>
</evidence>
<reference evidence="4" key="1">
    <citation type="submission" date="2021-02" db="EMBL/GenBank/DDBJ databases">
        <authorList>
            <person name="Palmer J.M."/>
        </authorList>
    </citation>
    <scope>NUCLEOTIDE SEQUENCE</scope>
    <source>
        <strain evidence="4">SCRP23</strain>
    </source>
</reference>
<gene>
    <name evidence="4" type="ORF">PHYBOEH_004207</name>
</gene>
<dbReference type="AlphaFoldDB" id="A0A8T1WRG5"/>
<name>A0A8T1WRG5_9STRA</name>
<dbReference type="Proteomes" id="UP000693981">
    <property type="component" value="Unassembled WGS sequence"/>
</dbReference>
<feature type="region of interest" description="Disordered" evidence="2">
    <location>
        <begin position="1"/>
        <end position="27"/>
    </location>
</feature>
<keyword evidence="5" id="KW-1185">Reference proteome</keyword>
<dbReference type="OrthoDB" id="71407at2759"/>
<feature type="compositionally biased region" description="Acidic residues" evidence="2">
    <location>
        <begin position="1"/>
        <end position="15"/>
    </location>
</feature>
<dbReference type="InterPro" id="IPR006636">
    <property type="entry name" value="STI1_HS-bd"/>
</dbReference>
<keyword evidence="1" id="KW-0677">Repeat</keyword>